<evidence type="ECO:0000313" key="1">
    <source>
        <dbReference type="EMBL" id="AMK11338.1"/>
    </source>
</evidence>
<name>A0A126QNT0_9BACT</name>
<dbReference type="AlphaFoldDB" id="A0A126QNT0"/>
<organism evidence="2 4">
    <name type="scientific">Pseudodesulfovibrio indicus</name>
    <dbReference type="NCBI Taxonomy" id="1716143"/>
    <lineage>
        <taxon>Bacteria</taxon>
        <taxon>Pseudomonadati</taxon>
        <taxon>Thermodesulfobacteriota</taxon>
        <taxon>Desulfovibrionia</taxon>
        <taxon>Desulfovibrionales</taxon>
        <taxon>Desulfovibrionaceae</taxon>
    </lineage>
</organism>
<evidence type="ECO:0000313" key="3">
    <source>
        <dbReference type="Proteomes" id="UP000055611"/>
    </source>
</evidence>
<dbReference type="EMBL" id="CP014206">
    <property type="protein sequence ID" value="AMK11338.1"/>
    <property type="molecule type" value="Genomic_DNA"/>
</dbReference>
<reference evidence="2 4" key="2">
    <citation type="submission" date="2019-03" db="EMBL/GenBank/DDBJ databases">
        <title>Genomic Encyclopedia of Type Strains, Phase IV (KMG-IV): sequencing the most valuable type-strain genomes for metagenomic binning, comparative biology and taxonomic classification.</title>
        <authorList>
            <person name="Goeker M."/>
        </authorList>
    </citation>
    <scope>NUCLEOTIDE SEQUENCE [LARGE SCALE GENOMIC DNA]</scope>
    <source>
        <strain evidence="2 4">DSM 101483</strain>
    </source>
</reference>
<reference evidence="1 3" key="1">
    <citation type="journal article" date="2016" name="Front. Microbiol.">
        <title>Genome Sequence of the Piezophilic, Mesophilic Sulfate-Reducing Bacterium Desulfovibrio indicus J2T.</title>
        <authorList>
            <person name="Cao J."/>
            <person name="Maignien L."/>
            <person name="Shao Z."/>
            <person name="Alain K."/>
            <person name="Jebbar M."/>
        </authorList>
    </citation>
    <scope>NUCLEOTIDE SEQUENCE [LARGE SCALE GENOMIC DNA]</scope>
    <source>
        <strain evidence="1 3">J2</strain>
    </source>
</reference>
<proteinExistence type="predicted"/>
<protein>
    <submittedName>
        <fullName evidence="2">Uncharacterized protein</fullName>
    </submittedName>
</protein>
<dbReference type="Proteomes" id="UP000295506">
    <property type="component" value="Unassembled WGS sequence"/>
</dbReference>
<gene>
    <name evidence="1" type="ORF">AWY79_09535</name>
    <name evidence="2" type="ORF">EDC59_10319</name>
</gene>
<accession>A0A126QNT0</accession>
<keyword evidence="3" id="KW-1185">Reference proteome</keyword>
<dbReference type="EMBL" id="SOBK01000003">
    <property type="protein sequence ID" value="TDT89725.1"/>
    <property type="molecule type" value="Genomic_DNA"/>
</dbReference>
<sequence>MTMTSNLLKIENHKQPQVRLKGSGRNRKYAVCTTPELEADMNFIRNWYGDKLGGRSVSPSVVVRRSLLLLAKHLKDLKPGEDSDRELIKFLMLAGSRGKSSIV</sequence>
<dbReference type="Proteomes" id="UP000055611">
    <property type="component" value="Chromosome"/>
</dbReference>
<dbReference type="KEGG" id="dej:AWY79_09535"/>
<evidence type="ECO:0000313" key="2">
    <source>
        <dbReference type="EMBL" id="TDT89725.1"/>
    </source>
</evidence>
<evidence type="ECO:0000313" key="4">
    <source>
        <dbReference type="Proteomes" id="UP000295506"/>
    </source>
</evidence>